<proteinExistence type="predicted"/>
<gene>
    <name evidence="1" type="ORF">NQX30_06160</name>
</gene>
<reference evidence="1" key="2">
    <citation type="journal article" date="2023" name="Microbiome">
        <title>Synthase-selected sorting approach identifies a beta-lactone synthase in a nudibranch symbiotic bacterium.</title>
        <authorList>
            <person name="Dzunkova M."/>
            <person name="La Clair J.J."/>
            <person name="Tyml T."/>
            <person name="Doud D."/>
            <person name="Schulz F."/>
            <person name="Piquer-Esteban S."/>
            <person name="Porcel Sanchis D."/>
            <person name="Osborn A."/>
            <person name="Robinson D."/>
            <person name="Louie K.B."/>
            <person name="Bowen B.P."/>
            <person name="Bowers R.M."/>
            <person name="Lee J."/>
            <person name="Arnau V."/>
            <person name="Diaz-Villanueva W."/>
            <person name="Stepanauskas R."/>
            <person name="Gosliner T."/>
            <person name="Date S.V."/>
            <person name="Northen T.R."/>
            <person name="Cheng J.F."/>
            <person name="Burkart M.D."/>
            <person name="Woyke T."/>
        </authorList>
    </citation>
    <scope>NUCLEOTIDE SEQUENCE</scope>
    <source>
        <strain evidence="1">Df01</strain>
    </source>
</reference>
<dbReference type="Pfam" id="PF03692">
    <property type="entry name" value="CxxCxxCC"/>
    <property type="match status" value="1"/>
</dbReference>
<accession>A0ABT7QMK6</accession>
<name>A0ABT7QMK6_9GAMM</name>
<evidence type="ECO:0000313" key="2">
    <source>
        <dbReference type="Proteomes" id="UP001168167"/>
    </source>
</evidence>
<evidence type="ECO:0000313" key="1">
    <source>
        <dbReference type="EMBL" id="MDM5147951.1"/>
    </source>
</evidence>
<sequence>MTAKLYDCDSCPAYCCGYPVIAATKTDIRRLARHFKLSEEEARDRFTEKENNRVRKLRQRPDKKLGTPACVFLNQKTRGCSIYKARPQICRDHPGDRCEWNDRRLLESIANGKKVIRLKVMPWQTDGDYPLYTAKKLPALLNAYVSNNGKMPSN</sequence>
<dbReference type="PANTHER" id="PTHR35866:SF1">
    <property type="entry name" value="YKGJ FAMILY CYSTEINE CLUSTER PROTEIN"/>
    <property type="match status" value="1"/>
</dbReference>
<organism evidence="1 2">
    <name type="scientific">Candidatus Doriopsillibacter californiensis</name>
    <dbReference type="NCBI Taxonomy" id="2970740"/>
    <lineage>
        <taxon>Bacteria</taxon>
        <taxon>Pseudomonadati</taxon>
        <taxon>Pseudomonadota</taxon>
        <taxon>Gammaproteobacteria</taxon>
        <taxon>Candidatus Tethybacterales</taxon>
        <taxon>Candidatus Persebacteraceae</taxon>
        <taxon>Candidatus Doriopsillibacter</taxon>
    </lineage>
</organism>
<protein>
    <submittedName>
        <fullName evidence="1">YkgJ family cysteine cluster protein</fullName>
    </submittedName>
</protein>
<dbReference type="Proteomes" id="UP001168167">
    <property type="component" value="Unassembled WGS sequence"/>
</dbReference>
<dbReference type="EMBL" id="JANQAO010000003">
    <property type="protein sequence ID" value="MDM5147951.1"/>
    <property type="molecule type" value="Genomic_DNA"/>
</dbReference>
<dbReference type="PANTHER" id="PTHR35866">
    <property type="entry name" value="PUTATIVE-RELATED"/>
    <property type="match status" value="1"/>
</dbReference>
<dbReference type="InterPro" id="IPR005358">
    <property type="entry name" value="Puta_zinc/iron-chelating_dom"/>
</dbReference>
<keyword evidence="2" id="KW-1185">Reference proteome</keyword>
<reference evidence="1" key="1">
    <citation type="submission" date="2022-08" db="EMBL/GenBank/DDBJ databases">
        <authorList>
            <person name="Dzunkova M."/>
            <person name="La Clair J."/>
            <person name="Tyml T."/>
            <person name="Doud D."/>
            <person name="Schulz F."/>
            <person name="Piquer S."/>
            <person name="Porcel Sanchis D."/>
            <person name="Osborn A."/>
            <person name="Robinson D."/>
            <person name="Louie K.B."/>
            <person name="Bowen B.P."/>
            <person name="Bowers R."/>
            <person name="Lee J."/>
            <person name="Arnau Llombart V."/>
            <person name="Diaz Villanueva W."/>
            <person name="Gosliner T."/>
            <person name="Northen T."/>
            <person name="Cheng J.-F."/>
            <person name="Burkart M.D."/>
            <person name="Woyke T."/>
        </authorList>
    </citation>
    <scope>NUCLEOTIDE SEQUENCE</scope>
    <source>
        <strain evidence="1">Df01</strain>
    </source>
</reference>
<comment type="caution">
    <text evidence="1">The sequence shown here is derived from an EMBL/GenBank/DDBJ whole genome shotgun (WGS) entry which is preliminary data.</text>
</comment>